<reference evidence="3 4" key="1">
    <citation type="submission" date="2017-07" db="EMBL/GenBank/DDBJ databases">
        <authorList>
            <person name="Talla V."/>
            <person name="Backstrom N."/>
        </authorList>
    </citation>
    <scope>NUCLEOTIDE SEQUENCE [LARGE SCALE GENOMIC DNA]</scope>
</reference>
<feature type="compositionally biased region" description="Low complexity" evidence="2">
    <location>
        <begin position="115"/>
        <end position="147"/>
    </location>
</feature>
<feature type="compositionally biased region" description="Basic and acidic residues" evidence="2">
    <location>
        <begin position="94"/>
        <end position="112"/>
    </location>
</feature>
<dbReference type="Pfam" id="PF13879">
    <property type="entry name" value="Hmw_CFAP97"/>
    <property type="match status" value="1"/>
</dbReference>
<feature type="region of interest" description="Disordered" evidence="2">
    <location>
        <begin position="69"/>
        <end position="148"/>
    </location>
</feature>
<dbReference type="AlphaFoldDB" id="A0A5E4QD19"/>
<gene>
    <name evidence="3" type="ORF">LSINAPIS_LOCUS6793</name>
</gene>
<comment type="similarity">
    <text evidence="1">Belongs to the CFAP97 family.</text>
</comment>
<organism evidence="3 4">
    <name type="scientific">Leptidea sinapis</name>
    <dbReference type="NCBI Taxonomy" id="189913"/>
    <lineage>
        <taxon>Eukaryota</taxon>
        <taxon>Metazoa</taxon>
        <taxon>Ecdysozoa</taxon>
        <taxon>Arthropoda</taxon>
        <taxon>Hexapoda</taxon>
        <taxon>Insecta</taxon>
        <taxon>Pterygota</taxon>
        <taxon>Neoptera</taxon>
        <taxon>Endopterygota</taxon>
        <taxon>Lepidoptera</taxon>
        <taxon>Glossata</taxon>
        <taxon>Ditrysia</taxon>
        <taxon>Papilionoidea</taxon>
        <taxon>Pieridae</taxon>
        <taxon>Dismorphiinae</taxon>
        <taxon>Leptidea</taxon>
    </lineage>
</organism>
<protein>
    <recommendedName>
        <fullName evidence="5">Cilia- and flagella-associated protein 97</fullName>
    </recommendedName>
</protein>
<evidence type="ECO:0000256" key="2">
    <source>
        <dbReference type="SAM" id="MobiDB-lite"/>
    </source>
</evidence>
<proteinExistence type="inferred from homology"/>
<evidence type="ECO:0000313" key="3">
    <source>
        <dbReference type="EMBL" id="VVC94967.1"/>
    </source>
</evidence>
<accession>A0A5E4QD19</accession>
<keyword evidence="4" id="KW-1185">Reference proteome</keyword>
<feature type="compositionally biased region" description="Acidic residues" evidence="2">
    <location>
        <begin position="84"/>
        <end position="93"/>
    </location>
</feature>
<dbReference type="EMBL" id="FZQP02002192">
    <property type="protein sequence ID" value="VVC94967.1"/>
    <property type="molecule type" value="Genomic_DNA"/>
</dbReference>
<evidence type="ECO:0000313" key="4">
    <source>
        <dbReference type="Proteomes" id="UP000324832"/>
    </source>
</evidence>
<dbReference type="InterPro" id="IPR038791">
    <property type="entry name" value="Cfap97/Hemingway"/>
</dbReference>
<dbReference type="PANTHER" id="PTHR23035">
    <property type="entry name" value="CILIA- AND FLAGELLA-ASSOCIATED PROTEIN 97-RELATED"/>
    <property type="match status" value="1"/>
</dbReference>
<dbReference type="PANTHER" id="PTHR23035:SF1">
    <property type="entry name" value="CILIA- AND FLAGELLA-ASSOCIATED PROTEIN 97"/>
    <property type="match status" value="1"/>
</dbReference>
<sequence length="234" mass="26294">MSQLDSIVESNVIDAQYSSGDTNNMKTKQIFEEENNNNIDELSKNLQMGCVVDKVMRPPNICVETCVYESGSDDENKSEAEANYSDDFDDNSDEEIKNVSKSESNVKNDDLRQPSIKMSKSHSSMASNKVSVSVKSGRSSGTGSVSSRQANRVNMSFTNDRLREIERHNHILLNKILSARNKKSSIPTIEAPIRKPVPSAALHRKNKQRQIDHDNMVLLKKIQRAKSSSYSVRR</sequence>
<evidence type="ECO:0008006" key="5">
    <source>
        <dbReference type="Google" id="ProtNLM"/>
    </source>
</evidence>
<dbReference type="InterPro" id="IPR029488">
    <property type="entry name" value="Hmw/CFAP97"/>
</dbReference>
<evidence type="ECO:0000256" key="1">
    <source>
        <dbReference type="ARBA" id="ARBA00008315"/>
    </source>
</evidence>
<name>A0A5E4QD19_9NEOP</name>
<dbReference type="Proteomes" id="UP000324832">
    <property type="component" value="Unassembled WGS sequence"/>
</dbReference>